<dbReference type="RefSeq" id="WP_015774848.1">
    <property type="nucleotide sequence ID" value="NC_013173.1"/>
</dbReference>
<organism evidence="1 2">
    <name type="scientific">Desulfomicrobium baculatum (strain DSM 4028 / VKM B-1378 / X)</name>
    <name type="common">Desulfovibrio baculatus</name>
    <dbReference type="NCBI Taxonomy" id="525897"/>
    <lineage>
        <taxon>Bacteria</taxon>
        <taxon>Pseudomonadati</taxon>
        <taxon>Thermodesulfobacteriota</taxon>
        <taxon>Desulfovibrionia</taxon>
        <taxon>Desulfovibrionales</taxon>
        <taxon>Desulfomicrobiaceae</taxon>
        <taxon>Desulfomicrobium</taxon>
    </lineage>
</organism>
<dbReference type="KEGG" id="dba:Dbac_2682"/>
<evidence type="ECO:0000313" key="1">
    <source>
        <dbReference type="EMBL" id="ACU90759.1"/>
    </source>
</evidence>
<dbReference type="AlphaFoldDB" id="C7LT09"/>
<reference evidence="1 2" key="1">
    <citation type="journal article" date="2009" name="Stand. Genomic Sci.">
        <title>Complete genome sequence of Desulfomicrobium baculatum type strain (X).</title>
        <authorList>
            <person name="Copeland A."/>
            <person name="Spring S."/>
            <person name="Goker M."/>
            <person name="Schneider S."/>
            <person name="Lapidus A."/>
            <person name="Del Rio T.G."/>
            <person name="Tice H."/>
            <person name="Cheng J.F."/>
            <person name="Chen F."/>
            <person name="Nolan M."/>
            <person name="Bruce D."/>
            <person name="Goodwin L."/>
            <person name="Pitluck S."/>
            <person name="Ivanova N."/>
            <person name="Mavrommatis K."/>
            <person name="Ovchinnikova G."/>
            <person name="Pati A."/>
            <person name="Chen A."/>
            <person name="Palaniappan K."/>
            <person name="Land M."/>
            <person name="Hauser L."/>
            <person name="Chang Y.J."/>
            <person name="Jeffries C.C."/>
            <person name="Meincke L."/>
            <person name="Sims D."/>
            <person name="Brettin T."/>
            <person name="Detter J.C."/>
            <person name="Han C."/>
            <person name="Chain P."/>
            <person name="Bristow J."/>
            <person name="Eisen J.A."/>
            <person name="Markowitz V."/>
            <person name="Hugenholtz P."/>
            <person name="Kyrpides N.C."/>
            <person name="Klenk H.P."/>
            <person name="Lucas S."/>
        </authorList>
    </citation>
    <scope>NUCLEOTIDE SEQUENCE [LARGE SCALE GENOMIC DNA]</scope>
    <source>
        <strain evidence="2">DSM 4028 / VKM B-1378 / X</strain>
    </source>
</reference>
<name>C7LT09_DESBD</name>
<evidence type="ECO:0000313" key="2">
    <source>
        <dbReference type="Proteomes" id="UP000002216"/>
    </source>
</evidence>
<gene>
    <name evidence="1" type="ordered locus">Dbac_2682</name>
</gene>
<sequence>MPTLPEDKLVRGQVYLCQTGPCVSCGSCCGLYNMADLSREHLRAILAERTNTFAGVPRTIDDILAFEQERMRVEGADAPIADFHHCFFVGLIQDGGERVGCLLHPLASGNGGIDWRGLSFYGGAACKHFFCPSYDQLAARFKRIAREVLEDWYEYGLIIPEHRFLEAALGAVESRLGFSLDAATMTPEEKTALAELLRLKLHWPFRDTKRALAWNFFSTRDTKRTALLENKPADDPQIHQILHELDTLPEHAQAAEKLLHELLSRVARTLSPK</sequence>
<dbReference type="STRING" id="525897.Dbac_2682"/>
<protein>
    <submittedName>
        <fullName evidence="1">Uncharacterized protein</fullName>
    </submittedName>
</protein>
<dbReference type="EMBL" id="CP001629">
    <property type="protein sequence ID" value="ACU90759.1"/>
    <property type="molecule type" value="Genomic_DNA"/>
</dbReference>
<keyword evidence="2" id="KW-1185">Reference proteome</keyword>
<dbReference type="HOGENOM" id="CLU_1018323_0_0_7"/>
<dbReference type="eggNOG" id="ENOG5032QH6">
    <property type="taxonomic scope" value="Bacteria"/>
</dbReference>
<dbReference type="Proteomes" id="UP000002216">
    <property type="component" value="Chromosome"/>
</dbReference>
<dbReference type="OrthoDB" id="5470322at2"/>
<accession>C7LT09</accession>
<proteinExistence type="predicted"/>